<dbReference type="InterPro" id="IPR043741">
    <property type="entry name" value="DUF5686"/>
</dbReference>
<evidence type="ECO:0008006" key="3">
    <source>
        <dbReference type="Google" id="ProtNLM"/>
    </source>
</evidence>
<sequence length="855" mass="98603">MKNTILTFSLFLLFSTLNFAQSTTITGVVLDDDTEEAMPFCNVYVYGTSNGVTTDIDGNYSITFDLSEGDTLATNSLGYADVLKPIDKTKDEQVINFRMISGSLDMGIDITVVAGENPANEILRQITKKKPQNDLEDIVATYETEQYTKVELDLVNITKEMKDMKIFKKLQFIFDNIDTVSDVKPFLPAYVAENIADVYYVQGKEKKEILKAQRVSGVKNQTVVDFIGSMNQEYNIYNNTIKILGKEFISPFSDVGLTFYEYYIMDSTQVKGQWSYKLKFKPKDKSGNTFYGDFWVSMESHALLLVNMRMNPEANINLVNRIIIYQEYDHYKEKYWIPTKQKTVIDFAMAKKDRGLGIIGRKTVSYKDFNIDNEATEEIFIKKDPEDVRYDELAKADTFWAQNRHDNLSENEKGVYGMVDSIQNIPLFKTVAEIAAVVVNGYKDLGPIKIGPYSNLFTWNDVEGIRLSLGIGTSNQLSKKFQIYGYAGYGFKDKRWKYGGDMQYVLNRYRRSAIGLSYSNDATFENRNSEERKTQSLFAGWLRRAIPQKMMYVQEGKVWFQHTWKKGFSNRLAVLHRRLNPVGYEGTKFGGLNLKFLQNNAQTGLVDTITQIRSTEMVLKTRFAYKERKISGPFKDLSLGSKYPIISLEYTLGVKGVLESQFDFHKVRLGIKHWFYTSPVGWVEYELEVGKVFSAGPLPYLLLEVHPGNEAYFYNKTSFNSMNSFEFVSDFFVHARIEHHWDGFILNRIKLVRDFLKWRLVTAARASWGTLSNKHKNANILNHYDRTIKRSKDRQAPFTEGPFYGSFDKGPFTEVSVGIENIFQFIRVDALWRINYLDNRDAQRFSVRVTLNFAF</sequence>
<evidence type="ECO:0000313" key="2">
    <source>
        <dbReference type="EMBL" id="CAA6829371.1"/>
    </source>
</evidence>
<dbReference type="Gene3D" id="2.60.40.1120">
    <property type="entry name" value="Carboxypeptidase-like, regulatory domain"/>
    <property type="match status" value="1"/>
</dbReference>
<reference evidence="2" key="1">
    <citation type="submission" date="2020-01" db="EMBL/GenBank/DDBJ databases">
        <authorList>
            <person name="Meier V. D."/>
            <person name="Meier V D."/>
        </authorList>
    </citation>
    <scope>NUCLEOTIDE SEQUENCE</scope>
    <source>
        <strain evidence="2">HLG_WM_MAG_10</strain>
    </source>
</reference>
<proteinExistence type="predicted"/>
<protein>
    <recommendedName>
        <fullName evidence="3">Carboxypeptidase-like regulatory domain-containing protein</fullName>
    </recommendedName>
</protein>
<organism evidence="2">
    <name type="scientific">uncultured Aureispira sp</name>
    <dbReference type="NCBI Taxonomy" id="1331704"/>
    <lineage>
        <taxon>Bacteria</taxon>
        <taxon>Pseudomonadati</taxon>
        <taxon>Bacteroidota</taxon>
        <taxon>Saprospiria</taxon>
        <taxon>Saprospirales</taxon>
        <taxon>Saprospiraceae</taxon>
        <taxon>Aureispira</taxon>
        <taxon>environmental samples</taxon>
    </lineage>
</organism>
<keyword evidence="1" id="KW-0732">Signal</keyword>
<feature type="chain" id="PRO_5027799128" description="Carboxypeptidase-like regulatory domain-containing protein" evidence="1">
    <location>
        <begin position="21"/>
        <end position="855"/>
    </location>
</feature>
<accession>A0A6S6UFV1</accession>
<evidence type="ECO:0000256" key="1">
    <source>
        <dbReference type="SAM" id="SignalP"/>
    </source>
</evidence>
<dbReference type="EMBL" id="CACVAQ010000484">
    <property type="protein sequence ID" value="CAA6829371.1"/>
    <property type="molecule type" value="Genomic_DNA"/>
</dbReference>
<dbReference type="Pfam" id="PF13715">
    <property type="entry name" value="CarbopepD_reg_2"/>
    <property type="match status" value="1"/>
</dbReference>
<dbReference type="InterPro" id="IPR008969">
    <property type="entry name" value="CarboxyPept-like_regulatory"/>
</dbReference>
<gene>
    <name evidence="2" type="ORF">HELGO_WM24328</name>
</gene>
<dbReference type="SUPFAM" id="SSF49464">
    <property type="entry name" value="Carboxypeptidase regulatory domain-like"/>
    <property type="match status" value="1"/>
</dbReference>
<dbReference type="Pfam" id="PF18939">
    <property type="entry name" value="DUF5686"/>
    <property type="match status" value="1"/>
</dbReference>
<name>A0A6S6UFV1_9BACT</name>
<feature type="signal peptide" evidence="1">
    <location>
        <begin position="1"/>
        <end position="20"/>
    </location>
</feature>
<dbReference type="AlphaFoldDB" id="A0A6S6UFV1"/>